<dbReference type="EMBL" id="UZAM01011497">
    <property type="protein sequence ID" value="VDP16600.1"/>
    <property type="molecule type" value="Genomic_DNA"/>
</dbReference>
<dbReference type="Gene3D" id="3.90.70.10">
    <property type="entry name" value="Cysteine proteinases"/>
    <property type="match status" value="1"/>
</dbReference>
<dbReference type="Pfam" id="PF00112">
    <property type="entry name" value="Peptidase_C1"/>
    <property type="match status" value="1"/>
</dbReference>
<dbReference type="InterPro" id="IPR000668">
    <property type="entry name" value="Peptidase_C1A_C"/>
</dbReference>
<evidence type="ECO:0000313" key="3">
    <source>
        <dbReference type="Proteomes" id="UP000270296"/>
    </source>
</evidence>
<dbReference type="InterPro" id="IPR038765">
    <property type="entry name" value="Papain-like_cys_pep_sf"/>
</dbReference>
<dbReference type="Proteomes" id="UP000270296">
    <property type="component" value="Unassembled WGS sequence"/>
</dbReference>
<feature type="domain" description="Peptidase C1A papain C-terminal" evidence="1">
    <location>
        <begin position="68"/>
        <end position="163"/>
    </location>
</feature>
<evidence type="ECO:0000313" key="4">
    <source>
        <dbReference type="WBParaSite" id="SBAD_0000864901-mRNA-1"/>
    </source>
</evidence>
<dbReference type="WBParaSite" id="SBAD_0000864901-mRNA-1">
    <property type="protein sequence ID" value="SBAD_0000864901-mRNA-1"/>
    <property type="gene ID" value="SBAD_0000864901"/>
</dbReference>
<dbReference type="SUPFAM" id="SSF54001">
    <property type="entry name" value="Cysteine proteinases"/>
    <property type="match status" value="1"/>
</dbReference>
<name>A0A183IXJ2_9BILA</name>
<reference evidence="4" key="1">
    <citation type="submission" date="2016-06" db="UniProtKB">
        <authorList>
            <consortium name="WormBaseParasite"/>
        </authorList>
    </citation>
    <scope>IDENTIFICATION</scope>
</reference>
<evidence type="ECO:0000313" key="2">
    <source>
        <dbReference type="EMBL" id="VDP16600.1"/>
    </source>
</evidence>
<gene>
    <name evidence="2" type="ORF">SBAD_LOCUS8340</name>
</gene>
<dbReference type="GO" id="GO:0008234">
    <property type="term" value="F:cysteine-type peptidase activity"/>
    <property type="evidence" value="ECO:0007669"/>
    <property type="project" value="InterPro"/>
</dbReference>
<accession>A0A183IXJ2</accession>
<sequence length="170" mass="19034">MADLTTQPMNANRIRNAMKGVHEVPQRAWNTSAFLNTHIHKTVHYIPILRQGIIFILISHLRVLTISLESAQQVIMNSRPIVGSSETFTNFIASAKFPIVYKHTTGKNAGFHSVQINGCEEEQGFPYSLITNYSGSYWGIYDELSGLFKILRGQSKCGIEKFLCVGTSNL</sequence>
<proteinExistence type="predicted"/>
<dbReference type="GO" id="GO:0006508">
    <property type="term" value="P:proteolysis"/>
    <property type="evidence" value="ECO:0007669"/>
    <property type="project" value="InterPro"/>
</dbReference>
<organism evidence="4">
    <name type="scientific">Soboliphyme baturini</name>
    <dbReference type="NCBI Taxonomy" id="241478"/>
    <lineage>
        <taxon>Eukaryota</taxon>
        <taxon>Metazoa</taxon>
        <taxon>Ecdysozoa</taxon>
        <taxon>Nematoda</taxon>
        <taxon>Enoplea</taxon>
        <taxon>Dorylaimia</taxon>
        <taxon>Dioctophymatida</taxon>
        <taxon>Dioctophymatoidea</taxon>
        <taxon>Soboliphymatidae</taxon>
        <taxon>Soboliphyme</taxon>
    </lineage>
</organism>
<evidence type="ECO:0000259" key="1">
    <source>
        <dbReference type="Pfam" id="PF00112"/>
    </source>
</evidence>
<keyword evidence="3" id="KW-1185">Reference proteome</keyword>
<protein>
    <submittedName>
        <fullName evidence="4">Pept_C1 domain-containing protein</fullName>
    </submittedName>
</protein>
<dbReference type="AlphaFoldDB" id="A0A183IXJ2"/>
<reference evidence="2 3" key="2">
    <citation type="submission" date="2018-11" db="EMBL/GenBank/DDBJ databases">
        <authorList>
            <consortium name="Pathogen Informatics"/>
        </authorList>
    </citation>
    <scope>NUCLEOTIDE SEQUENCE [LARGE SCALE GENOMIC DNA]</scope>
</reference>